<gene>
    <name evidence="1" type="ORF">BG61_26760</name>
</gene>
<dbReference type="AlphaFoldDB" id="A0A069PHV7"/>
<dbReference type="EMBL" id="JFHC01000043">
    <property type="protein sequence ID" value="KDR40308.1"/>
    <property type="molecule type" value="Genomic_DNA"/>
</dbReference>
<proteinExistence type="predicted"/>
<reference evidence="1 2" key="1">
    <citation type="submission" date="2014-03" db="EMBL/GenBank/DDBJ databases">
        <title>Draft Genome Sequences of Four Burkholderia Strains.</title>
        <authorList>
            <person name="Liu X.Y."/>
            <person name="Li C.X."/>
            <person name="Xu J.H."/>
        </authorList>
    </citation>
    <scope>NUCLEOTIDE SEQUENCE [LARGE SCALE GENOMIC DNA]</scope>
    <source>
        <strain evidence="1 2">DSM 50014</strain>
    </source>
</reference>
<comment type="caution">
    <text evidence="1">The sequence shown here is derived from an EMBL/GenBank/DDBJ whole genome shotgun (WGS) entry which is preliminary data.</text>
</comment>
<dbReference type="RefSeq" id="WP_035927933.1">
    <property type="nucleotide sequence ID" value="NZ_CADFFX010000007.1"/>
</dbReference>
<organism evidence="1 2">
    <name type="scientific">Caballeronia glathei</name>
    <dbReference type="NCBI Taxonomy" id="60547"/>
    <lineage>
        <taxon>Bacteria</taxon>
        <taxon>Pseudomonadati</taxon>
        <taxon>Pseudomonadota</taxon>
        <taxon>Betaproteobacteria</taxon>
        <taxon>Burkholderiales</taxon>
        <taxon>Burkholderiaceae</taxon>
        <taxon>Caballeronia</taxon>
    </lineage>
</organism>
<evidence type="ECO:0000313" key="2">
    <source>
        <dbReference type="Proteomes" id="UP000027466"/>
    </source>
</evidence>
<protein>
    <submittedName>
        <fullName evidence="1">Uncharacterized protein</fullName>
    </submittedName>
</protein>
<name>A0A069PHV7_9BURK</name>
<sequence>MATKVTPLGNLFDFYVPRVLGAKQFSKPMTYKPYAFIQKHFKAAGAVPFGSKGKPPAIVAISDVDFAAAILECGYGRRAEWKTHLALSSRECAELMHYLKARLALVLASFRVENQSRLPRFFYKKLEASEKVSLSFILGGMGAYLAAQEWLKAGGDPVRSFLHVGIYAKASIKPGRLISFSLRSRKSPDFLVEAQSGKWHVFESKGGVTSGRWSRICEGLSQLESLPPIGWFGASTAPAETCVCVHTSIDHGRPLVFTAIDPPADIDSDAEPFTLIEGAARLFQALEAIEQFKALRTGANVKSPELDRWTVAPTSFSESISIGIPSRYLRAEKLIRRRLAVFLAVREFLETERRTSRSETFTDRLRRSVRLKLKPNEEDDGALVVSRIWLDRKLERLPRQRLQGFFLLECARALKFDELVDLIEVSYSERKRILFESRGSQKALTSAGLLLLQTSQGEAPMRAVEAPSTSRG</sequence>
<dbReference type="Proteomes" id="UP000027466">
    <property type="component" value="Unassembled WGS sequence"/>
</dbReference>
<accession>A0A069PHV7</accession>
<keyword evidence="2" id="KW-1185">Reference proteome</keyword>
<evidence type="ECO:0000313" key="1">
    <source>
        <dbReference type="EMBL" id="KDR40308.1"/>
    </source>
</evidence>